<reference evidence="7 8" key="1">
    <citation type="submission" date="2018-06" db="EMBL/GenBank/DDBJ databases">
        <title>Genomic Encyclopedia of Type Strains, Phase IV (KMG-IV): sequencing the most valuable type-strain genomes for metagenomic binning, comparative biology and taxonomic classification.</title>
        <authorList>
            <person name="Goeker M."/>
        </authorList>
    </citation>
    <scope>NUCLEOTIDE SEQUENCE [LARGE SCALE GENOMIC DNA]</scope>
    <source>
        <strain evidence="7 8">DSM 25532</strain>
    </source>
</reference>
<feature type="domain" description="Glycosyltransferase 2-like" evidence="6">
    <location>
        <begin position="3"/>
        <end position="124"/>
    </location>
</feature>
<gene>
    <name evidence="7" type="ORF">DES53_12077</name>
</gene>
<protein>
    <submittedName>
        <fullName evidence="7">Glycosyl transferase family 2</fullName>
    </submittedName>
</protein>
<evidence type="ECO:0000256" key="4">
    <source>
        <dbReference type="ARBA" id="ARBA00022679"/>
    </source>
</evidence>
<name>A0A366H1R3_9BACT</name>
<evidence type="ECO:0000256" key="5">
    <source>
        <dbReference type="ARBA" id="ARBA00023136"/>
    </source>
</evidence>
<dbReference type="Gene3D" id="3.90.550.10">
    <property type="entry name" value="Spore Coat Polysaccharide Biosynthesis Protein SpsA, Chain A"/>
    <property type="match status" value="1"/>
</dbReference>
<evidence type="ECO:0000313" key="7">
    <source>
        <dbReference type="EMBL" id="RBP35708.1"/>
    </source>
</evidence>
<dbReference type="GO" id="GO:0016757">
    <property type="term" value="F:glycosyltransferase activity"/>
    <property type="evidence" value="ECO:0007669"/>
    <property type="project" value="UniProtKB-KW"/>
</dbReference>
<dbReference type="InterPro" id="IPR029044">
    <property type="entry name" value="Nucleotide-diphossugar_trans"/>
</dbReference>
<dbReference type="RefSeq" id="WP_170157567.1">
    <property type="nucleotide sequence ID" value="NZ_QNRR01000020.1"/>
</dbReference>
<dbReference type="Proteomes" id="UP000253426">
    <property type="component" value="Unassembled WGS sequence"/>
</dbReference>
<evidence type="ECO:0000259" key="6">
    <source>
        <dbReference type="Pfam" id="PF00535"/>
    </source>
</evidence>
<evidence type="ECO:0000313" key="8">
    <source>
        <dbReference type="Proteomes" id="UP000253426"/>
    </source>
</evidence>
<evidence type="ECO:0000256" key="1">
    <source>
        <dbReference type="ARBA" id="ARBA00004236"/>
    </source>
</evidence>
<keyword evidence="5" id="KW-0472">Membrane</keyword>
<evidence type="ECO:0000256" key="2">
    <source>
        <dbReference type="ARBA" id="ARBA00022475"/>
    </source>
</evidence>
<organism evidence="7 8">
    <name type="scientific">Roseimicrobium gellanilyticum</name>
    <dbReference type="NCBI Taxonomy" id="748857"/>
    <lineage>
        <taxon>Bacteria</taxon>
        <taxon>Pseudomonadati</taxon>
        <taxon>Verrucomicrobiota</taxon>
        <taxon>Verrucomicrobiia</taxon>
        <taxon>Verrucomicrobiales</taxon>
        <taxon>Verrucomicrobiaceae</taxon>
        <taxon>Roseimicrobium</taxon>
    </lineage>
</organism>
<dbReference type="PANTHER" id="PTHR43646:SF2">
    <property type="entry name" value="GLYCOSYLTRANSFERASE 2-LIKE DOMAIN-CONTAINING PROTEIN"/>
    <property type="match status" value="1"/>
</dbReference>
<dbReference type="SUPFAM" id="SSF53448">
    <property type="entry name" value="Nucleotide-diphospho-sugar transferases"/>
    <property type="match status" value="1"/>
</dbReference>
<dbReference type="InterPro" id="IPR001173">
    <property type="entry name" value="Glyco_trans_2-like"/>
</dbReference>
<dbReference type="PANTHER" id="PTHR43646">
    <property type="entry name" value="GLYCOSYLTRANSFERASE"/>
    <property type="match status" value="1"/>
</dbReference>
<keyword evidence="2" id="KW-1003">Cell membrane</keyword>
<dbReference type="Pfam" id="PF00535">
    <property type="entry name" value="Glycos_transf_2"/>
    <property type="match status" value="1"/>
</dbReference>
<dbReference type="EMBL" id="QNRR01000020">
    <property type="protein sequence ID" value="RBP35708.1"/>
    <property type="molecule type" value="Genomic_DNA"/>
</dbReference>
<keyword evidence="4 7" id="KW-0808">Transferase</keyword>
<comment type="subcellular location">
    <subcellularLocation>
        <location evidence="1">Cell membrane</location>
    </subcellularLocation>
</comment>
<keyword evidence="8" id="KW-1185">Reference proteome</keyword>
<comment type="caution">
    <text evidence="7">The sequence shown here is derived from an EMBL/GenBank/DDBJ whole genome shotgun (WGS) entry which is preliminary data.</text>
</comment>
<dbReference type="AlphaFoldDB" id="A0A366H1R3"/>
<sequence>MLSIIIPAHNEELLLGRTLDALLSAGFKIDHPHEIIVVDDASTDRTAAIAEDRGVRVVHVNHRQIAATRNAGAREARGDMLLFVDADTIVNDTVLRAAIDAMSHGAVGGGCRFYFEGRLPLYGRIMQSLAMPLYGLAKLASGCFLFCKRDAFEAVGGFDEKLFAAEEAYLSRALHKQGKFVILRAGVLTSGRKLRTYSAWEVLRLFGGIGLSGFKSVRRREGLDLWYGKRREDPDEAIRKAEAANSEWLVELNGRPVALLSEPLWEDMFWESYKFTTLVEDADILAKLQDTEFWKVCESQGIRFRHKASSKLSEYAFPALTPFPVPGRLMMRGMHL</sequence>
<accession>A0A366H1R3</accession>
<proteinExistence type="predicted"/>
<dbReference type="GO" id="GO:0005886">
    <property type="term" value="C:plasma membrane"/>
    <property type="evidence" value="ECO:0007669"/>
    <property type="project" value="UniProtKB-SubCell"/>
</dbReference>
<keyword evidence="3" id="KW-0328">Glycosyltransferase</keyword>
<evidence type="ECO:0000256" key="3">
    <source>
        <dbReference type="ARBA" id="ARBA00022676"/>
    </source>
</evidence>